<dbReference type="GO" id="GO:0008495">
    <property type="term" value="F:protoheme IX farnesyltransferase activity"/>
    <property type="evidence" value="ECO:0007669"/>
    <property type="project" value="InterPro"/>
</dbReference>
<evidence type="ECO:0000256" key="2">
    <source>
        <dbReference type="ARBA" id="ARBA00004141"/>
    </source>
</evidence>
<sequence length="249" mass="27193">MEIEEVDAEVLKKYIFGGHVAEYMETLADDDEERYRSQFVKYIEDDIETDALHVPGMAVILGVDGDRRALASAADIPSLSPLTLLFLTTGTTLCSPSANALNMLYEPDTDAKMSRTRARPLVRKLLSTRAAVLFAIGCGVAGTAAPYLGVNPTASFLGLRMLDVSEYFMLSRTCQMSSGPLLDFPYGKYGIVLPPVEVENDERMVEGGKVADGEVVQVVGTILGIAWRDIGYSVHYGIFCMGLSVWDFL</sequence>
<evidence type="ECO:0000256" key="10">
    <source>
        <dbReference type="ARBA" id="ARBA00030253"/>
    </source>
</evidence>
<organism evidence="11 12">
    <name type="scientific">Chaetomium strumarium</name>
    <dbReference type="NCBI Taxonomy" id="1170767"/>
    <lineage>
        <taxon>Eukaryota</taxon>
        <taxon>Fungi</taxon>
        <taxon>Dikarya</taxon>
        <taxon>Ascomycota</taxon>
        <taxon>Pezizomycotina</taxon>
        <taxon>Sordariomycetes</taxon>
        <taxon>Sordariomycetidae</taxon>
        <taxon>Sordariales</taxon>
        <taxon>Chaetomiaceae</taxon>
        <taxon>Chaetomium</taxon>
    </lineage>
</organism>
<evidence type="ECO:0000256" key="6">
    <source>
        <dbReference type="ARBA" id="ARBA00022692"/>
    </source>
</evidence>
<evidence type="ECO:0000313" key="12">
    <source>
        <dbReference type="Proteomes" id="UP001273166"/>
    </source>
</evidence>
<keyword evidence="12" id="KW-1185">Reference proteome</keyword>
<keyword evidence="7" id="KW-1133">Transmembrane helix</keyword>
<evidence type="ECO:0000256" key="3">
    <source>
        <dbReference type="ARBA" id="ARBA00005985"/>
    </source>
</evidence>
<protein>
    <recommendedName>
        <fullName evidence="4">Protoheme IX farnesyltransferase, mitochondrial</fullName>
    </recommendedName>
    <alternativeName>
        <fullName evidence="10">Heme O synthase</fullName>
    </alternativeName>
</protein>
<evidence type="ECO:0000256" key="7">
    <source>
        <dbReference type="ARBA" id="ARBA00022989"/>
    </source>
</evidence>
<accession>A0AAJ0H0V0</accession>
<evidence type="ECO:0000313" key="11">
    <source>
        <dbReference type="EMBL" id="KAK3309771.1"/>
    </source>
</evidence>
<evidence type="ECO:0000256" key="5">
    <source>
        <dbReference type="ARBA" id="ARBA00022679"/>
    </source>
</evidence>
<dbReference type="Pfam" id="PF01040">
    <property type="entry name" value="UbiA"/>
    <property type="match status" value="1"/>
</dbReference>
<proteinExistence type="inferred from homology"/>
<dbReference type="GO" id="GO:0005739">
    <property type="term" value="C:mitochondrion"/>
    <property type="evidence" value="ECO:0007669"/>
    <property type="project" value="TreeGrafter"/>
</dbReference>
<evidence type="ECO:0000256" key="8">
    <source>
        <dbReference type="ARBA" id="ARBA00023133"/>
    </source>
</evidence>
<dbReference type="InterPro" id="IPR030470">
    <property type="entry name" value="UbiA_prenylTrfase_CS"/>
</dbReference>
<evidence type="ECO:0000256" key="1">
    <source>
        <dbReference type="ARBA" id="ARBA00004013"/>
    </source>
</evidence>
<evidence type="ECO:0000256" key="4">
    <source>
        <dbReference type="ARBA" id="ARBA00016335"/>
    </source>
</evidence>
<dbReference type="InterPro" id="IPR000537">
    <property type="entry name" value="UbiA_prenyltransferase"/>
</dbReference>
<dbReference type="PANTHER" id="PTHR43448">
    <property type="entry name" value="PROTOHEME IX FARNESYLTRANSFERASE, MITOCHONDRIAL"/>
    <property type="match status" value="1"/>
</dbReference>
<reference evidence="11" key="2">
    <citation type="submission" date="2023-06" db="EMBL/GenBank/DDBJ databases">
        <authorList>
            <consortium name="Lawrence Berkeley National Laboratory"/>
            <person name="Mondo S.J."/>
            <person name="Hensen N."/>
            <person name="Bonometti L."/>
            <person name="Westerberg I."/>
            <person name="Brannstrom I.O."/>
            <person name="Guillou S."/>
            <person name="Cros-Aarteil S."/>
            <person name="Calhoun S."/>
            <person name="Haridas S."/>
            <person name="Kuo A."/>
            <person name="Pangilinan J."/>
            <person name="Riley R."/>
            <person name="Labutti K."/>
            <person name="Andreopoulos B."/>
            <person name="Lipzen A."/>
            <person name="Chen C."/>
            <person name="Yanf M."/>
            <person name="Daum C."/>
            <person name="Ng V."/>
            <person name="Clum A."/>
            <person name="Steindorff A."/>
            <person name="Ohm R."/>
            <person name="Martin F."/>
            <person name="Silar P."/>
            <person name="Natvig D."/>
            <person name="Lalanne C."/>
            <person name="Gautier V."/>
            <person name="Ament-Velasquez S.L."/>
            <person name="Kruys A."/>
            <person name="Hutchinson M.I."/>
            <person name="Powell A.J."/>
            <person name="Barry K."/>
            <person name="Miller A.N."/>
            <person name="Grigoriev I.V."/>
            <person name="Debuchy R."/>
            <person name="Gladieux P."/>
            <person name="Thoren M.H."/>
            <person name="Johannesson H."/>
        </authorList>
    </citation>
    <scope>NUCLEOTIDE SEQUENCE</scope>
    <source>
        <strain evidence="11">CBS 333.67</strain>
    </source>
</reference>
<dbReference type="PROSITE" id="PS00943">
    <property type="entry name" value="UBIA"/>
    <property type="match status" value="1"/>
</dbReference>
<dbReference type="PANTHER" id="PTHR43448:SF2">
    <property type="entry name" value="PROTOHEME IX FARNESYLTRANSFERASE, MITOCHONDRIAL"/>
    <property type="match status" value="1"/>
</dbReference>
<evidence type="ECO:0000256" key="9">
    <source>
        <dbReference type="ARBA" id="ARBA00023136"/>
    </source>
</evidence>
<dbReference type="RefSeq" id="XP_062725551.1">
    <property type="nucleotide sequence ID" value="XM_062870837.1"/>
</dbReference>
<dbReference type="InterPro" id="IPR044878">
    <property type="entry name" value="UbiA_sf"/>
</dbReference>
<dbReference type="InterPro" id="IPR006369">
    <property type="entry name" value="Protohaem_IX_farnesylTrfase"/>
</dbReference>
<keyword evidence="5" id="KW-0808">Transferase</keyword>
<dbReference type="GeneID" id="87889666"/>
<dbReference type="Gene3D" id="3.30.420.100">
    <property type="match status" value="1"/>
</dbReference>
<dbReference type="Gene3D" id="1.10.357.140">
    <property type="entry name" value="UbiA prenyltransferase"/>
    <property type="match status" value="1"/>
</dbReference>
<dbReference type="EMBL" id="JAUDZG010000001">
    <property type="protein sequence ID" value="KAK3309771.1"/>
    <property type="molecule type" value="Genomic_DNA"/>
</dbReference>
<keyword evidence="9" id="KW-0472">Membrane</keyword>
<keyword evidence="8" id="KW-0350">Heme biosynthesis</keyword>
<comment type="similarity">
    <text evidence="3">Belongs to the UbiA prenyltransferase family.</text>
</comment>
<keyword evidence="6" id="KW-0812">Transmembrane</keyword>
<dbReference type="AlphaFoldDB" id="A0AAJ0H0V0"/>
<reference evidence="11" key="1">
    <citation type="journal article" date="2023" name="Mol. Phylogenet. Evol.">
        <title>Genome-scale phylogeny and comparative genomics of the fungal order Sordariales.</title>
        <authorList>
            <person name="Hensen N."/>
            <person name="Bonometti L."/>
            <person name="Westerberg I."/>
            <person name="Brannstrom I.O."/>
            <person name="Guillou S."/>
            <person name="Cros-Aarteil S."/>
            <person name="Calhoun S."/>
            <person name="Haridas S."/>
            <person name="Kuo A."/>
            <person name="Mondo S."/>
            <person name="Pangilinan J."/>
            <person name="Riley R."/>
            <person name="LaButti K."/>
            <person name="Andreopoulos B."/>
            <person name="Lipzen A."/>
            <person name="Chen C."/>
            <person name="Yan M."/>
            <person name="Daum C."/>
            <person name="Ng V."/>
            <person name="Clum A."/>
            <person name="Steindorff A."/>
            <person name="Ohm R.A."/>
            <person name="Martin F."/>
            <person name="Silar P."/>
            <person name="Natvig D.O."/>
            <person name="Lalanne C."/>
            <person name="Gautier V."/>
            <person name="Ament-Velasquez S.L."/>
            <person name="Kruys A."/>
            <person name="Hutchinson M.I."/>
            <person name="Powell A.J."/>
            <person name="Barry K."/>
            <person name="Miller A.N."/>
            <person name="Grigoriev I.V."/>
            <person name="Debuchy R."/>
            <person name="Gladieux P."/>
            <person name="Hiltunen Thoren M."/>
            <person name="Johannesson H."/>
        </authorList>
    </citation>
    <scope>NUCLEOTIDE SEQUENCE</scope>
    <source>
        <strain evidence="11">CBS 333.67</strain>
    </source>
</reference>
<comment type="caution">
    <text evidence="11">The sequence shown here is derived from an EMBL/GenBank/DDBJ whole genome shotgun (WGS) entry which is preliminary data.</text>
</comment>
<comment type="function">
    <text evidence="1">Converts protoheme IX and farnesyl diphosphate to heme O.</text>
</comment>
<gene>
    <name evidence="11" type="ORF">B0T15DRAFT_570475</name>
</gene>
<dbReference type="Proteomes" id="UP001273166">
    <property type="component" value="Unassembled WGS sequence"/>
</dbReference>
<comment type="subcellular location">
    <subcellularLocation>
        <location evidence="2">Membrane</location>
        <topology evidence="2">Multi-pass membrane protein</topology>
    </subcellularLocation>
</comment>
<dbReference type="GO" id="GO:0006784">
    <property type="term" value="P:heme A biosynthetic process"/>
    <property type="evidence" value="ECO:0007669"/>
    <property type="project" value="TreeGrafter"/>
</dbReference>
<dbReference type="GO" id="GO:0016020">
    <property type="term" value="C:membrane"/>
    <property type="evidence" value="ECO:0007669"/>
    <property type="project" value="UniProtKB-SubCell"/>
</dbReference>
<name>A0AAJ0H0V0_9PEZI</name>